<dbReference type="EMBL" id="PGGK01000004">
    <property type="protein sequence ID" value="TGC09740.1"/>
    <property type="molecule type" value="Genomic_DNA"/>
</dbReference>
<dbReference type="OrthoDB" id="104545at2157"/>
<evidence type="ECO:0008006" key="3">
    <source>
        <dbReference type="Google" id="ProtNLM"/>
    </source>
</evidence>
<keyword evidence="2" id="KW-1185">Reference proteome</keyword>
<reference evidence="1 2" key="1">
    <citation type="submission" date="2017-11" db="EMBL/GenBank/DDBJ databases">
        <title>Isolation and Characterization of Methanogenic Archaea from Saline Meromictic Lake at Siberia.</title>
        <authorList>
            <person name="Shen Y."/>
            <person name="Huang H.-H."/>
            <person name="Lai M.-C."/>
            <person name="Chen S.-C."/>
        </authorList>
    </citation>
    <scope>NUCLEOTIDE SEQUENCE [LARGE SCALE GENOMIC DNA]</scope>
    <source>
        <strain evidence="1 2">SY-01</strain>
    </source>
</reference>
<evidence type="ECO:0000313" key="1">
    <source>
        <dbReference type="EMBL" id="TGC09740.1"/>
    </source>
</evidence>
<organism evidence="1 2">
    <name type="scientific">Methanolobus halotolerans</name>
    <dbReference type="NCBI Taxonomy" id="2052935"/>
    <lineage>
        <taxon>Archaea</taxon>
        <taxon>Methanobacteriati</taxon>
        <taxon>Methanobacteriota</taxon>
        <taxon>Stenosarchaea group</taxon>
        <taxon>Methanomicrobia</taxon>
        <taxon>Methanosarcinales</taxon>
        <taxon>Methanosarcinaceae</taxon>
        <taxon>Methanolobus</taxon>
    </lineage>
</organism>
<comment type="caution">
    <text evidence="1">The sequence shown here is derived from an EMBL/GenBank/DDBJ whole genome shotgun (WGS) entry which is preliminary data.</text>
</comment>
<proteinExistence type="predicted"/>
<dbReference type="AlphaFoldDB" id="A0A4E0PY22"/>
<evidence type="ECO:0000313" key="2">
    <source>
        <dbReference type="Proteomes" id="UP000297295"/>
    </source>
</evidence>
<dbReference type="RefSeq" id="WP_135389256.1">
    <property type="nucleotide sequence ID" value="NZ_PGGK01000004.1"/>
</dbReference>
<sequence length="89" mass="10211">MLFLGISTWQPENSDKVIEHFKKLRPPAGVNIINQWVDISGGRYFLLYETDDPKAFAEFNLPWSDICLIESCPVMESTDFIKLMSQKGV</sequence>
<accession>A0A4E0PY22</accession>
<name>A0A4E0PY22_9EURY</name>
<dbReference type="Proteomes" id="UP000297295">
    <property type="component" value="Unassembled WGS sequence"/>
</dbReference>
<dbReference type="InterPro" id="IPR021734">
    <property type="entry name" value="DUF3303"/>
</dbReference>
<gene>
    <name evidence="1" type="ORF">CUN85_05100</name>
</gene>
<dbReference type="Pfam" id="PF11746">
    <property type="entry name" value="DUF3303"/>
    <property type="match status" value="1"/>
</dbReference>
<protein>
    <recommendedName>
        <fullName evidence="3">DUF3303 domain-containing protein</fullName>
    </recommendedName>
</protein>